<evidence type="ECO:0000313" key="9">
    <source>
        <dbReference type="Proteomes" id="UP000006772"/>
    </source>
</evidence>
<feature type="transmembrane region" description="Helical" evidence="7">
    <location>
        <begin position="166"/>
        <end position="186"/>
    </location>
</feature>
<dbReference type="Pfam" id="PF13440">
    <property type="entry name" value="Polysacc_synt_3"/>
    <property type="match status" value="1"/>
</dbReference>
<accession>A0AAI9ICA5</accession>
<feature type="transmembrane region" description="Helical" evidence="7">
    <location>
        <begin position="374"/>
        <end position="395"/>
    </location>
</feature>
<dbReference type="EMBL" id="AEEC02000029">
    <property type="protein sequence ID" value="EOA03340.1"/>
    <property type="molecule type" value="Genomic_DNA"/>
</dbReference>
<evidence type="ECO:0000256" key="7">
    <source>
        <dbReference type="SAM" id="Phobius"/>
    </source>
</evidence>
<evidence type="ECO:0000256" key="2">
    <source>
        <dbReference type="ARBA" id="ARBA00007430"/>
    </source>
</evidence>
<feature type="transmembrane region" description="Helical" evidence="7">
    <location>
        <begin position="107"/>
        <end position="127"/>
    </location>
</feature>
<comment type="subcellular location">
    <subcellularLocation>
        <location evidence="1">Cell membrane</location>
        <topology evidence="1">Multi-pass membrane protein</topology>
    </subcellularLocation>
</comment>
<keyword evidence="3" id="KW-1003">Cell membrane</keyword>
<keyword evidence="5 7" id="KW-1133">Transmembrane helix</keyword>
<feature type="transmembrane region" description="Helical" evidence="7">
    <location>
        <begin position="198"/>
        <end position="220"/>
    </location>
</feature>
<keyword evidence="6 7" id="KW-0472">Membrane</keyword>
<evidence type="ECO:0000256" key="5">
    <source>
        <dbReference type="ARBA" id="ARBA00022989"/>
    </source>
</evidence>
<dbReference type="PANTHER" id="PTHR30250:SF10">
    <property type="entry name" value="LIPOPOLYSACCHARIDE BIOSYNTHESIS PROTEIN WZXC"/>
    <property type="match status" value="1"/>
</dbReference>
<organism evidence="8 9">
    <name type="scientific">Herbaspirillum frisingense GSF30</name>
    <dbReference type="NCBI Taxonomy" id="864073"/>
    <lineage>
        <taxon>Bacteria</taxon>
        <taxon>Pseudomonadati</taxon>
        <taxon>Pseudomonadota</taxon>
        <taxon>Betaproteobacteria</taxon>
        <taxon>Burkholderiales</taxon>
        <taxon>Oxalobacteraceae</taxon>
        <taxon>Herbaspirillum</taxon>
    </lineage>
</organism>
<dbReference type="InterPro" id="IPR050833">
    <property type="entry name" value="Poly_Biosynth_Transport"/>
</dbReference>
<evidence type="ECO:0000256" key="6">
    <source>
        <dbReference type="ARBA" id="ARBA00023136"/>
    </source>
</evidence>
<dbReference type="AlphaFoldDB" id="A0AAI9ICA5"/>
<sequence>MSAASNVRWIAITQFVKIGSQLVNMFVLTRLIPPSEYGLMAMAGIATNLAFILRDMGTAAAIIQKAELHDNDSSSVFWLNMIGGMVLMLLLWLAAPFMSSTFGEPRLTHVLWVLAITFPVAASSMVHQALLERVSRFRLIAGIESAASLLSLAIALVLAFQGAGVWSLTAQAVITAVCTTLLLWRYSPWRPKMIFDRASIRSVFSFSGAMAGNQMAAYVFRNADSFVVGKMLGASVLGNYSLAYKLMLFPVQNISWVAVRSLFPVMSRRQDDRAYLSSLSLRSLSLISFVAAPMMFGVASLSHLFVAVFLGPKWALVGDILLFLGLVGYLQVITSVAAPVFMALGKTGWMLRLSLIGTPLYVLAFVLGARQDGVQGLALAYLAVSVVMAFPTFYFACRLIAVGLKDFLVALLPSLLSGVGMMLFVMFCRDRIPATGTLLFTLLAGAGALFWLITVALFQRAAAKEFFRLAFKRIKK</sequence>
<evidence type="ECO:0000256" key="1">
    <source>
        <dbReference type="ARBA" id="ARBA00004651"/>
    </source>
</evidence>
<feature type="transmembrane region" description="Helical" evidence="7">
    <location>
        <begin position="139"/>
        <end position="160"/>
    </location>
</feature>
<feature type="transmembrane region" description="Helical" evidence="7">
    <location>
        <begin position="75"/>
        <end position="95"/>
    </location>
</feature>
<evidence type="ECO:0000256" key="3">
    <source>
        <dbReference type="ARBA" id="ARBA00022475"/>
    </source>
</evidence>
<dbReference type="GO" id="GO:0005886">
    <property type="term" value="C:plasma membrane"/>
    <property type="evidence" value="ECO:0007669"/>
    <property type="project" value="UniProtKB-SubCell"/>
</dbReference>
<feature type="transmembrane region" description="Helical" evidence="7">
    <location>
        <begin position="284"/>
        <end position="308"/>
    </location>
</feature>
<feature type="transmembrane region" description="Helical" evidence="7">
    <location>
        <begin position="320"/>
        <end position="342"/>
    </location>
</feature>
<protein>
    <submittedName>
        <fullName evidence="8">O-antigen flippase</fullName>
    </submittedName>
</protein>
<evidence type="ECO:0000313" key="8">
    <source>
        <dbReference type="EMBL" id="EOA03340.1"/>
    </source>
</evidence>
<feature type="transmembrane region" description="Helical" evidence="7">
    <location>
        <begin position="439"/>
        <end position="458"/>
    </location>
</feature>
<evidence type="ECO:0000256" key="4">
    <source>
        <dbReference type="ARBA" id="ARBA00022692"/>
    </source>
</evidence>
<reference evidence="8 9" key="1">
    <citation type="journal article" date="2013" name="Front. Microbiol.">
        <title>The genome of the endophytic bacterium H. frisingense GSF30(T) identifies diverse strategies in the Herbaspirillum genus to interact with plants.</title>
        <authorList>
            <person name="Straub D."/>
            <person name="Rothballer M."/>
            <person name="Hartmann A."/>
            <person name="Ludewig U."/>
        </authorList>
    </citation>
    <scope>NUCLEOTIDE SEQUENCE [LARGE SCALE GENOMIC DNA]</scope>
    <source>
        <strain evidence="8 9">GSF30</strain>
    </source>
</reference>
<name>A0AAI9ICA5_9BURK</name>
<dbReference type="Proteomes" id="UP000006772">
    <property type="component" value="Unassembled WGS sequence"/>
</dbReference>
<keyword evidence="4 7" id="KW-0812">Transmembrane</keyword>
<feature type="transmembrane region" description="Helical" evidence="7">
    <location>
        <begin position="349"/>
        <end position="368"/>
    </location>
</feature>
<gene>
    <name evidence="8" type="ORF">HFRIS_018059</name>
</gene>
<feature type="transmembrane region" description="Helical" evidence="7">
    <location>
        <begin position="407"/>
        <end position="427"/>
    </location>
</feature>
<dbReference type="PANTHER" id="PTHR30250">
    <property type="entry name" value="PST FAMILY PREDICTED COLANIC ACID TRANSPORTER"/>
    <property type="match status" value="1"/>
</dbReference>
<dbReference type="RefSeq" id="WP_006712728.1">
    <property type="nucleotide sequence ID" value="NZ_AEEC02000029.1"/>
</dbReference>
<comment type="caution">
    <text evidence="8">The sequence shown here is derived from an EMBL/GenBank/DDBJ whole genome shotgun (WGS) entry which is preliminary data.</text>
</comment>
<feature type="transmembrane region" description="Helical" evidence="7">
    <location>
        <begin position="240"/>
        <end position="263"/>
    </location>
</feature>
<comment type="similarity">
    <text evidence="2">Belongs to the polysaccharide synthase family.</text>
</comment>
<dbReference type="CDD" id="cd13127">
    <property type="entry name" value="MATE_tuaB_like"/>
    <property type="match status" value="1"/>
</dbReference>
<proteinExistence type="inferred from homology"/>